<dbReference type="AlphaFoldDB" id="D8TEW2"/>
<dbReference type="InParanoid" id="D8TEW2"/>
<dbReference type="KEGG" id="smo:SELMODRAFT_432069"/>
<reference evidence="1 2" key="1">
    <citation type="journal article" date="2011" name="Science">
        <title>The Selaginella genome identifies genetic changes associated with the evolution of vascular plants.</title>
        <authorList>
            <person name="Banks J.A."/>
            <person name="Nishiyama T."/>
            <person name="Hasebe M."/>
            <person name="Bowman J.L."/>
            <person name="Gribskov M."/>
            <person name="dePamphilis C."/>
            <person name="Albert V.A."/>
            <person name="Aono N."/>
            <person name="Aoyama T."/>
            <person name="Ambrose B.A."/>
            <person name="Ashton N.W."/>
            <person name="Axtell M.J."/>
            <person name="Barker E."/>
            <person name="Barker M.S."/>
            <person name="Bennetzen J.L."/>
            <person name="Bonawitz N.D."/>
            <person name="Chapple C."/>
            <person name="Cheng C."/>
            <person name="Correa L.G."/>
            <person name="Dacre M."/>
            <person name="DeBarry J."/>
            <person name="Dreyer I."/>
            <person name="Elias M."/>
            <person name="Engstrom E.M."/>
            <person name="Estelle M."/>
            <person name="Feng L."/>
            <person name="Finet C."/>
            <person name="Floyd S.K."/>
            <person name="Frommer W.B."/>
            <person name="Fujita T."/>
            <person name="Gramzow L."/>
            <person name="Gutensohn M."/>
            <person name="Harholt J."/>
            <person name="Hattori M."/>
            <person name="Heyl A."/>
            <person name="Hirai T."/>
            <person name="Hiwatashi Y."/>
            <person name="Ishikawa M."/>
            <person name="Iwata M."/>
            <person name="Karol K.G."/>
            <person name="Koehler B."/>
            <person name="Kolukisaoglu U."/>
            <person name="Kubo M."/>
            <person name="Kurata T."/>
            <person name="Lalonde S."/>
            <person name="Li K."/>
            <person name="Li Y."/>
            <person name="Litt A."/>
            <person name="Lyons E."/>
            <person name="Manning G."/>
            <person name="Maruyama T."/>
            <person name="Michael T.P."/>
            <person name="Mikami K."/>
            <person name="Miyazaki S."/>
            <person name="Morinaga S."/>
            <person name="Murata T."/>
            <person name="Mueller-Roeber B."/>
            <person name="Nelson D.R."/>
            <person name="Obara M."/>
            <person name="Oguri Y."/>
            <person name="Olmstead R.G."/>
            <person name="Onodera N."/>
            <person name="Petersen B.L."/>
            <person name="Pils B."/>
            <person name="Prigge M."/>
            <person name="Rensing S.A."/>
            <person name="Riano-Pachon D.M."/>
            <person name="Roberts A.W."/>
            <person name="Sato Y."/>
            <person name="Scheller H.V."/>
            <person name="Schulz B."/>
            <person name="Schulz C."/>
            <person name="Shakirov E.V."/>
            <person name="Shibagaki N."/>
            <person name="Shinohara N."/>
            <person name="Shippen D.E."/>
            <person name="Soerensen I."/>
            <person name="Sotooka R."/>
            <person name="Sugimoto N."/>
            <person name="Sugita M."/>
            <person name="Sumikawa N."/>
            <person name="Tanurdzic M."/>
            <person name="Theissen G."/>
            <person name="Ulvskov P."/>
            <person name="Wakazuki S."/>
            <person name="Weng J.K."/>
            <person name="Willats W.W."/>
            <person name="Wipf D."/>
            <person name="Wolf P.G."/>
            <person name="Yang L."/>
            <person name="Zimmer A.D."/>
            <person name="Zhu Q."/>
            <person name="Mitros T."/>
            <person name="Hellsten U."/>
            <person name="Loque D."/>
            <person name="Otillar R."/>
            <person name="Salamov A."/>
            <person name="Schmutz J."/>
            <person name="Shapiro H."/>
            <person name="Lindquist E."/>
            <person name="Lucas S."/>
            <person name="Rokhsar D."/>
            <person name="Grigoriev I.V."/>
        </authorList>
    </citation>
    <scope>NUCLEOTIDE SEQUENCE [LARGE SCALE GENOMIC DNA]</scope>
</reference>
<dbReference type="Gramene" id="EFJ04798">
    <property type="protein sequence ID" value="EFJ04798"/>
    <property type="gene ID" value="SELMODRAFT_432069"/>
</dbReference>
<name>D8TEW2_SELML</name>
<proteinExistence type="predicted"/>
<dbReference type="Proteomes" id="UP000001514">
    <property type="component" value="Unassembled WGS sequence"/>
</dbReference>
<accession>D8TEW2</accession>
<evidence type="ECO:0000313" key="2">
    <source>
        <dbReference type="Proteomes" id="UP000001514"/>
    </source>
</evidence>
<keyword evidence="2" id="KW-1185">Reference proteome</keyword>
<dbReference type="HOGENOM" id="CLU_807526_0_0_1"/>
<evidence type="ECO:0000313" key="1">
    <source>
        <dbReference type="EMBL" id="EFJ04798.1"/>
    </source>
</evidence>
<organism evidence="2">
    <name type="scientific">Selaginella moellendorffii</name>
    <name type="common">Spikemoss</name>
    <dbReference type="NCBI Taxonomy" id="88036"/>
    <lineage>
        <taxon>Eukaryota</taxon>
        <taxon>Viridiplantae</taxon>
        <taxon>Streptophyta</taxon>
        <taxon>Embryophyta</taxon>
        <taxon>Tracheophyta</taxon>
        <taxon>Lycopodiopsida</taxon>
        <taxon>Selaginellales</taxon>
        <taxon>Selaginellaceae</taxon>
        <taxon>Selaginella</taxon>
    </lineage>
</organism>
<sequence length="344" mass="38742">MLAGKIGAEWSQSSNGKIILKTVANYDICSLGQMGAAYLEYVSQAKVPLLSKMLAGFVIHQTRGGMYYVIAMELANAMPGLHELARYDIKGYGDAEPREVLFGAEVRFLKYQTVLGHCHKYRTLNRGVISLCLSRLRKIKRFGRYFPQAVIRVGCDDYGHYQQSTILPVCDSDQETPRKLPTYFIYDTLTHMVANFGIFIGRRSRAHEHDGLEGAVDSQRSDCALEPRELWIDRYSELDPDSITSSCSYAAAGMEAEEADEGQVQDRNPGWQSLIEVDNRVHRFIAGDNEHPRIEEIRSELTAPSQPLLPAPARWAQAWKLSWNSKESIHFLRTLAAPGDEILV</sequence>
<gene>
    <name evidence="1" type="ORF">SELMODRAFT_432069</name>
</gene>
<dbReference type="EMBL" id="GL377750">
    <property type="protein sequence ID" value="EFJ04798.1"/>
    <property type="molecule type" value="Genomic_DNA"/>
</dbReference>
<dbReference type="SUPFAM" id="SSF56104">
    <property type="entry name" value="SAICAR synthase-like"/>
    <property type="match status" value="1"/>
</dbReference>
<protein>
    <submittedName>
        <fullName evidence="1">Uncharacterized protein</fullName>
    </submittedName>
</protein>